<organism evidence="3 4">
    <name type="scientific">Colocasia esculenta</name>
    <name type="common">Wild taro</name>
    <name type="synonym">Arum esculentum</name>
    <dbReference type="NCBI Taxonomy" id="4460"/>
    <lineage>
        <taxon>Eukaryota</taxon>
        <taxon>Viridiplantae</taxon>
        <taxon>Streptophyta</taxon>
        <taxon>Embryophyta</taxon>
        <taxon>Tracheophyta</taxon>
        <taxon>Spermatophyta</taxon>
        <taxon>Magnoliopsida</taxon>
        <taxon>Liliopsida</taxon>
        <taxon>Araceae</taxon>
        <taxon>Aroideae</taxon>
        <taxon>Colocasieae</taxon>
        <taxon>Colocasia</taxon>
    </lineage>
</organism>
<evidence type="ECO:0000313" key="3">
    <source>
        <dbReference type="EMBL" id="MQM23061.1"/>
    </source>
</evidence>
<keyword evidence="4" id="KW-1185">Reference proteome</keyword>
<gene>
    <name evidence="3" type="ORF">Taro_056122</name>
</gene>
<keyword evidence="1" id="KW-0812">Transmembrane</keyword>
<feature type="non-terminal residue" evidence="3">
    <location>
        <position position="1"/>
    </location>
</feature>
<keyword evidence="2" id="KW-0732">Signal</keyword>
<reference evidence="3" key="1">
    <citation type="submission" date="2017-07" db="EMBL/GenBank/DDBJ databases">
        <title>Taro Niue Genome Assembly and Annotation.</title>
        <authorList>
            <person name="Atibalentja N."/>
            <person name="Keating K."/>
            <person name="Fields C.J."/>
        </authorList>
    </citation>
    <scope>NUCLEOTIDE SEQUENCE</scope>
    <source>
        <strain evidence="3">Niue_2</strain>
        <tissue evidence="3">Leaf</tissue>
    </source>
</reference>
<protein>
    <submittedName>
        <fullName evidence="3">Uncharacterized protein</fullName>
    </submittedName>
</protein>
<evidence type="ECO:0000256" key="1">
    <source>
        <dbReference type="SAM" id="Phobius"/>
    </source>
</evidence>
<accession>A0A843XVJ7</accession>
<feature type="signal peptide" evidence="2">
    <location>
        <begin position="1"/>
        <end position="23"/>
    </location>
</feature>
<name>A0A843XVJ7_COLES</name>
<keyword evidence="1" id="KW-1133">Transmembrane helix</keyword>
<feature type="transmembrane region" description="Helical" evidence="1">
    <location>
        <begin position="440"/>
        <end position="462"/>
    </location>
</feature>
<comment type="caution">
    <text evidence="3">The sequence shown here is derived from an EMBL/GenBank/DDBJ whole genome shotgun (WGS) entry which is preliminary data.</text>
</comment>
<dbReference type="AlphaFoldDB" id="A0A843XVJ7"/>
<keyword evidence="1" id="KW-0472">Membrane</keyword>
<evidence type="ECO:0000313" key="4">
    <source>
        <dbReference type="Proteomes" id="UP000652761"/>
    </source>
</evidence>
<feature type="transmembrane region" description="Helical" evidence="1">
    <location>
        <begin position="271"/>
        <end position="293"/>
    </location>
</feature>
<dbReference type="Proteomes" id="UP000652761">
    <property type="component" value="Unassembled WGS sequence"/>
</dbReference>
<feature type="chain" id="PRO_5032495501" evidence="2">
    <location>
        <begin position="24"/>
        <end position="479"/>
    </location>
</feature>
<feature type="transmembrane region" description="Helical" evidence="1">
    <location>
        <begin position="139"/>
        <end position="159"/>
    </location>
</feature>
<feature type="transmembrane region" description="Helical" evidence="1">
    <location>
        <begin position="240"/>
        <end position="259"/>
    </location>
</feature>
<evidence type="ECO:0000256" key="2">
    <source>
        <dbReference type="SAM" id="SignalP"/>
    </source>
</evidence>
<proteinExistence type="predicted"/>
<sequence>MCYKPAVQRGFVVLPHLFARCLALEGLSRSEVVSVSWDPRPQEPVEGVLQAMSMLELAARVWDAEGFGVLSWRILDSTLSHCLSLCWFWSHVVVSGVRPQRGQAVVLRLLCVSVAPLSRPCAGAEAGARLASRACGLRVPLLLLAAVAWLLLLPVLLVVPASVFSHFRSPILGCQPVMAPVCAEHCFRFVPDSVGFCGSRVCATTLVGGRGVFLLLWTVRDCCCCAACVASVVAQRVRTVATRLALDSLAVVFLVWRTLASQSRCLCLVGYPFVVGVCAVVVVCLSLCACALCSGHRAEQVLPEFFSVGSGGKRFLGGSGGGSPRAVLRCFCSSACCNVLFNGPCCLVVWVVHSGEGSSQDRPLSLLVEVLPRSALCLFRATVVFLLWFEVCRLVGLRSGEVLPEQLLALLVEVLPKAALCSFCRFQVSRLRWWDCVTPWLKWFASFFAPCVLLQIVVWVGADVACGALSGLRFLACGF</sequence>
<dbReference type="EMBL" id="NMUH01014879">
    <property type="protein sequence ID" value="MQM23061.1"/>
    <property type="molecule type" value="Genomic_DNA"/>
</dbReference>